<proteinExistence type="predicted"/>
<gene>
    <name evidence="10" type="ORF">Tci_019110</name>
</gene>
<feature type="domain" description="Reverse transcriptase RNase H-like" evidence="8">
    <location>
        <begin position="711"/>
        <end position="811"/>
    </location>
</feature>
<dbReference type="PANTHER" id="PTHR37984:SF5">
    <property type="entry name" value="PROTEIN NYNRIN-LIKE"/>
    <property type="match status" value="1"/>
</dbReference>
<dbReference type="SUPFAM" id="SSF56672">
    <property type="entry name" value="DNA/RNA polymerases"/>
    <property type="match status" value="1"/>
</dbReference>
<dbReference type="InterPro" id="IPR043128">
    <property type="entry name" value="Rev_trsase/Diguanyl_cyclase"/>
</dbReference>
<dbReference type="Pfam" id="PF17921">
    <property type="entry name" value="Integrase_H2C2"/>
    <property type="match status" value="1"/>
</dbReference>
<organism evidence="10">
    <name type="scientific">Tanacetum cinerariifolium</name>
    <name type="common">Dalmatian daisy</name>
    <name type="synonym">Chrysanthemum cinerariifolium</name>
    <dbReference type="NCBI Taxonomy" id="118510"/>
    <lineage>
        <taxon>Eukaryota</taxon>
        <taxon>Viridiplantae</taxon>
        <taxon>Streptophyta</taxon>
        <taxon>Embryophyta</taxon>
        <taxon>Tracheophyta</taxon>
        <taxon>Spermatophyta</taxon>
        <taxon>Magnoliopsida</taxon>
        <taxon>eudicotyledons</taxon>
        <taxon>Gunneridae</taxon>
        <taxon>Pentapetalae</taxon>
        <taxon>asterids</taxon>
        <taxon>campanulids</taxon>
        <taxon>Asterales</taxon>
        <taxon>Asteraceae</taxon>
        <taxon>Asteroideae</taxon>
        <taxon>Anthemideae</taxon>
        <taxon>Anthemidinae</taxon>
        <taxon>Tanacetum</taxon>
    </lineage>
</organism>
<keyword evidence="4" id="KW-0255">Endonuclease</keyword>
<dbReference type="Pfam" id="PF00078">
    <property type="entry name" value="RVT_1"/>
    <property type="match status" value="1"/>
</dbReference>
<accession>A0A6L2KEH8</accession>
<feature type="domain" description="Reverse transcriptase" evidence="7">
    <location>
        <begin position="536"/>
        <end position="602"/>
    </location>
</feature>
<dbReference type="AlphaFoldDB" id="A0A6L2KEH8"/>
<dbReference type="InterPro" id="IPR050951">
    <property type="entry name" value="Retrovirus_Pol_polyprotein"/>
</dbReference>
<dbReference type="InterPro" id="IPR012337">
    <property type="entry name" value="RNaseH-like_sf"/>
</dbReference>
<evidence type="ECO:0000256" key="1">
    <source>
        <dbReference type="ARBA" id="ARBA00022679"/>
    </source>
</evidence>
<evidence type="ECO:0000259" key="7">
    <source>
        <dbReference type="Pfam" id="PF00078"/>
    </source>
</evidence>
<feature type="domain" description="Integrase zinc-binding" evidence="9">
    <location>
        <begin position="891"/>
        <end position="943"/>
    </location>
</feature>
<dbReference type="PANTHER" id="PTHR37984">
    <property type="entry name" value="PROTEIN CBG26694"/>
    <property type="match status" value="1"/>
</dbReference>
<comment type="caution">
    <text evidence="10">The sequence shown here is derived from an EMBL/GenBank/DDBJ whole genome shotgun (WGS) entry which is preliminary data.</text>
</comment>
<dbReference type="InterPro" id="IPR000477">
    <property type="entry name" value="RT_dom"/>
</dbReference>
<dbReference type="SUPFAM" id="SSF53098">
    <property type="entry name" value="Ribonuclease H-like"/>
    <property type="match status" value="1"/>
</dbReference>
<evidence type="ECO:0000256" key="5">
    <source>
        <dbReference type="ARBA" id="ARBA00022801"/>
    </source>
</evidence>
<keyword evidence="1" id="KW-0808">Transferase</keyword>
<evidence type="ECO:0000313" key="10">
    <source>
        <dbReference type="EMBL" id="GEU47132.1"/>
    </source>
</evidence>
<dbReference type="GO" id="GO:0003964">
    <property type="term" value="F:RNA-directed DNA polymerase activity"/>
    <property type="evidence" value="ECO:0007669"/>
    <property type="project" value="UniProtKB-KW"/>
</dbReference>
<dbReference type="GO" id="GO:0003676">
    <property type="term" value="F:nucleic acid binding"/>
    <property type="evidence" value="ECO:0007669"/>
    <property type="project" value="InterPro"/>
</dbReference>
<evidence type="ECO:0000259" key="9">
    <source>
        <dbReference type="Pfam" id="PF17921"/>
    </source>
</evidence>
<dbReference type="Pfam" id="PF17917">
    <property type="entry name" value="RT_RNaseH"/>
    <property type="match status" value="1"/>
</dbReference>
<dbReference type="CDD" id="cd09274">
    <property type="entry name" value="RNase_HI_RT_Ty3"/>
    <property type="match status" value="1"/>
</dbReference>
<evidence type="ECO:0000256" key="2">
    <source>
        <dbReference type="ARBA" id="ARBA00022695"/>
    </source>
</evidence>
<name>A0A6L2KEH8_TANCI</name>
<dbReference type="InterPro" id="IPR041588">
    <property type="entry name" value="Integrase_H2C2"/>
</dbReference>
<dbReference type="Gene3D" id="3.30.420.10">
    <property type="entry name" value="Ribonuclease H-like superfamily/Ribonuclease H"/>
    <property type="match status" value="1"/>
</dbReference>
<evidence type="ECO:0000256" key="4">
    <source>
        <dbReference type="ARBA" id="ARBA00022759"/>
    </source>
</evidence>
<dbReference type="EMBL" id="BKCJ010002226">
    <property type="protein sequence ID" value="GEU47132.1"/>
    <property type="molecule type" value="Genomic_DNA"/>
</dbReference>
<keyword evidence="5" id="KW-0378">Hydrolase</keyword>
<dbReference type="CDD" id="cd01647">
    <property type="entry name" value="RT_LTR"/>
    <property type="match status" value="1"/>
</dbReference>
<keyword evidence="2" id="KW-0548">Nucleotidyltransferase</keyword>
<dbReference type="Gene3D" id="3.30.70.270">
    <property type="match status" value="1"/>
</dbReference>
<dbReference type="InterPro" id="IPR041373">
    <property type="entry name" value="RT_RNaseH"/>
</dbReference>
<keyword evidence="3" id="KW-0540">Nuclease</keyword>
<protein>
    <submittedName>
        <fullName evidence="10">Reverse transcriptase domain-containing protein</fullName>
    </submittedName>
</protein>
<dbReference type="GO" id="GO:0004519">
    <property type="term" value="F:endonuclease activity"/>
    <property type="evidence" value="ECO:0007669"/>
    <property type="project" value="UniProtKB-KW"/>
</dbReference>
<dbReference type="GO" id="GO:0016787">
    <property type="term" value="F:hydrolase activity"/>
    <property type="evidence" value="ECO:0007669"/>
    <property type="project" value="UniProtKB-KW"/>
</dbReference>
<evidence type="ECO:0000259" key="8">
    <source>
        <dbReference type="Pfam" id="PF17917"/>
    </source>
</evidence>
<reference evidence="10" key="1">
    <citation type="journal article" date="2019" name="Sci. Rep.">
        <title>Draft genome of Tanacetum cinerariifolium, the natural source of mosquito coil.</title>
        <authorList>
            <person name="Yamashiro T."/>
            <person name="Shiraishi A."/>
            <person name="Satake H."/>
            <person name="Nakayama K."/>
        </authorList>
    </citation>
    <scope>NUCLEOTIDE SEQUENCE</scope>
</reference>
<dbReference type="Gene3D" id="1.10.340.70">
    <property type="match status" value="1"/>
</dbReference>
<sequence length="1022" mass="116704">MSTRSSARNLFTPLDNPELTIRRRSRSDPTLLNNSEMPLKDPVIYQTFMKRRPEECYDLIENKTAHHNDWDNSAQCSESASSITSSSNMEIAALKAEMTEINKNLIRVLQVNQQVKAVTPNYETCGGPDSFSDCPATVGNTQNVYAAGAYQVVEREIEATKDSMHPTNNGSTKDVQPLVVSNESLILTSEPVISLIIEHVASPVSAPRPNQRPFIPYPSRLQDQKLRDKANDQREKFFQIFKDLNFNISFADALILMLKFGPSIKSLLTNKDKLCELARTPLNEHCSAVLLKKLPEKLRDPGKFMISCDFPGMAECLALADLTSRYSANYSDMTANRIDVIDMACEEYSEEVLDFSDVIASDNPTPYYDSIVSTTSLTLTPFGNSDFLLEEVDAFLALEDDPTLPEVDQSYLDSEGDILLLEAFLNDDSSLPPPNQGNYLPKVHKELKICEAKSDKSSIDEPTEVELKDLPSHLEYAFLEVDEKLPVIIVKDLSVEEKIALITVLKSHKRAIAWKLFDIKVVENEENELILTRLVTGWRVCIDYRKLNEATRKDHFLLPFMDQMLKRLSGNQYYCFLDGFSGYFQIPINSKDLEKTTFTCPYGTFAYAACFLGYAMHRARFREKMLKRCEDTNLCLNWEKIHFMVKEGYSKLSRSCRLLSKVHKRLLKNSQADDPSSRKNTPFLFSKEGVEAFQTLKRKLTEAPILIAPDWDMPYELMCDASDFAIGAVLGQRQEKHFRPIHYKTMTKAESNYTTTEKEMLVVVYAFKKFQSYLIMNKSIVYTDHSVLKYLFAMKDSKARLLRWVLLLQEFTFKVIDIKGAKNLAANHLSRLENPHQNVLDPKEINESFPLETLNLVSTRGCKHYFWDDPFLFKICVDQVIRRCVHGQEAIDILKACHYGPTEGHHGPNYTAKKVFDSGFYWPTIYRDAQDLVKNCDVCQRQGKTSQGDEMPQNSIQVCEIFEVWGIDYMGLFLSSRGNKYILVAVEYLSKWVEAKALPTNDAQVVCKFLKNLFARFGTHEP</sequence>
<dbReference type="InterPro" id="IPR036397">
    <property type="entry name" value="RNaseH_sf"/>
</dbReference>
<evidence type="ECO:0000256" key="6">
    <source>
        <dbReference type="ARBA" id="ARBA00022918"/>
    </source>
</evidence>
<dbReference type="InterPro" id="IPR043502">
    <property type="entry name" value="DNA/RNA_pol_sf"/>
</dbReference>
<evidence type="ECO:0000256" key="3">
    <source>
        <dbReference type="ARBA" id="ARBA00022722"/>
    </source>
</evidence>
<keyword evidence="6 10" id="KW-0695">RNA-directed DNA polymerase</keyword>